<evidence type="ECO:0000259" key="7">
    <source>
        <dbReference type="Pfam" id="PF22692"/>
    </source>
</evidence>
<evidence type="ECO:0000256" key="2">
    <source>
        <dbReference type="ARBA" id="ARBA00009677"/>
    </source>
</evidence>
<comment type="subcellular location">
    <subcellularLocation>
        <location evidence="1 4">Bacterial flagellum basal body</location>
    </subcellularLocation>
</comment>
<keyword evidence="3 4" id="KW-0975">Bacterial flagellum</keyword>
<keyword evidence="9" id="KW-1185">Reference proteome</keyword>
<organism evidence="8 9">
    <name type="scientific">Propylenella binzhouense</name>
    <dbReference type="NCBI Taxonomy" id="2555902"/>
    <lineage>
        <taxon>Bacteria</taxon>
        <taxon>Pseudomonadati</taxon>
        <taxon>Pseudomonadota</taxon>
        <taxon>Alphaproteobacteria</taxon>
        <taxon>Hyphomicrobiales</taxon>
        <taxon>Propylenellaceae</taxon>
        <taxon>Propylenella</taxon>
    </lineage>
</organism>
<dbReference type="InterPro" id="IPR020013">
    <property type="entry name" value="Flagellar_FlgE/F/G"/>
</dbReference>
<evidence type="ECO:0000256" key="4">
    <source>
        <dbReference type="RuleBase" id="RU362116"/>
    </source>
</evidence>
<evidence type="ECO:0000256" key="1">
    <source>
        <dbReference type="ARBA" id="ARBA00004117"/>
    </source>
</evidence>
<reference evidence="8" key="1">
    <citation type="submission" date="2019-03" db="EMBL/GenBank/DDBJ databases">
        <title>Afifella sp. nov., isolated from activated sludge.</title>
        <authorList>
            <person name="Li Q."/>
            <person name="Liu Y."/>
        </authorList>
    </citation>
    <scope>NUCLEOTIDE SEQUENCE</scope>
    <source>
        <strain evidence="8">L72</strain>
    </source>
</reference>
<dbReference type="PANTHER" id="PTHR30435">
    <property type="entry name" value="FLAGELLAR PROTEIN"/>
    <property type="match status" value="1"/>
</dbReference>
<keyword evidence="8" id="KW-0282">Flagellum</keyword>
<dbReference type="OrthoDB" id="9804559at2"/>
<evidence type="ECO:0000256" key="3">
    <source>
        <dbReference type="ARBA" id="ARBA00023143"/>
    </source>
</evidence>
<evidence type="ECO:0000313" key="9">
    <source>
        <dbReference type="Proteomes" id="UP000773614"/>
    </source>
</evidence>
<dbReference type="Proteomes" id="UP000773614">
    <property type="component" value="Unassembled WGS sequence"/>
</dbReference>
<feature type="domain" description="Flagellar basal-body/hook protein C-terminal" evidence="6">
    <location>
        <begin position="190"/>
        <end position="223"/>
    </location>
</feature>
<feature type="domain" description="Flagellar basal body rod protein N-terminal" evidence="5">
    <location>
        <begin position="5"/>
        <end position="35"/>
    </location>
</feature>
<keyword evidence="8" id="KW-0966">Cell projection</keyword>
<feature type="domain" description="Flagellar hook protein FlgE/F/G-like D1" evidence="7">
    <location>
        <begin position="79"/>
        <end position="144"/>
    </location>
</feature>
<dbReference type="NCBIfam" id="TIGR02490">
    <property type="entry name" value="flgF"/>
    <property type="match status" value="1"/>
</dbReference>
<dbReference type="NCBIfam" id="TIGR03506">
    <property type="entry name" value="FlgEFG_subfam"/>
    <property type="match status" value="1"/>
</dbReference>
<accession>A0A964T1Z7</accession>
<protein>
    <recommendedName>
        <fullName evidence="4">Flagellar basal-body rod protein FlgF</fullName>
    </recommendedName>
</protein>
<sequence length="240" mass="25161">MESSLYVSLSGQIALERRLETIARNMANVSTAGYRADEVSFEAILSRTGDPVAFASTGETFIERRSGAMTQTGNPLDVAVRGEGWFAIQTPAGIAYTRDGRMRMLPTGELQTLAGHPVLDVGNAPIQLDPDGGAISIASDGMITQAGEQRGAIGLFSIDPAAGLKRYDSSAVIPDRPAAPVLDFAENGVAQGFVEGSNVDPVRELTKLIIMSRAFEATASAVAETEGALKDTVKTLGTSV</sequence>
<proteinExistence type="inferred from homology"/>
<dbReference type="NCBIfam" id="NF009282">
    <property type="entry name" value="PRK12642.1"/>
    <property type="match status" value="1"/>
</dbReference>
<comment type="similarity">
    <text evidence="2 4">Belongs to the flagella basal body rod proteins family.</text>
</comment>
<dbReference type="InterPro" id="IPR001444">
    <property type="entry name" value="Flag_bb_rod_N"/>
</dbReference>
<dbReference type="RefSeq" id="WP_161139334.1">
    <property type="nucleotide sequence ID" value="NZ_SPKJ01000008.1"/>
</dbReference>
<dbReference type="GO" id="GO:0030694">
    <property type="term" value="C:bacterial-type flagellum basal body, rod"/>
    <property type="evidence" value="ECO:0007669"/>
    <property type="project" value="UniProtKB-UniRule"/>
</dbReference>
<dbReference type="PANTHER" id="PTHR30435:SF19">
    <property type="entry name" value="FLAGELLAR BASAL-BODY ROD PROTEIN FLGG"/>
    <property type="match status" value="1"/>
</dbReference>
<keyword evidence="8" id="KW-0969">Cilium</keyword>
<comment type="subunit">
    <text evidence="4">The basal body constitutes a major portion of the flagellar organelle and consists of five rings (E,L,P,S, and M) mounted on a central rod. The rod consists of about 26 subunits of FlgG in the distal portion, and FlgB, FlgC and FlgF are thought to build up the proximal portion of the rod with about 6 subunits each.</text>
</comment>
<dbReference type="InterPro" id="IPR037925">
    <property type="entry name" value="FlgE/F/G-like"/>
</dbReference>
<dbReference type="InterPro" id="IPR053967">
    <property type="entry name" value="LlgE_F_G-like_D1"/>
</dbReference>
<dbReference type="EMBL" id="SPKJ01000008">
    <property type="protein sequence ID" value="MYZ46991.1"/>
    <property type="molecule type" value="Genomic_DNA"/>
</dbReference>
<evidence type="ECO:0000313" key="8">
    <source>
        <dbReference type="EMBL" id="MYZ46991.1"/>
    </source>
</evidence>
<name>A0A964T1Z7_9HYPH</name>
<dbReference type="Pfam" id="PF22692">
    <property type="entry name" value="LlgE_F_G_D1"/>
    <property type="match status" value="1"/>
</dbReference>
<dbReference type="Pfam" id="PF06429">
    <property type="entry name" value="Flg_bbr_C"/>
    <property type="match status" value="1"/>
</dbReference>
<dbReference type="GO" id="GO:0071978">
    <property type="term" value="P:bacterial-type flagellum-dependent swarming motility"/>
    <property type="evidence" value="ECO:0007669"/>
    <property type="project" value="TreeGrafter"/>
</dbReference>
<dbReference type="Pfam" id="PF00460">
    <property type="entry name" value="Flg_bb_rod"/>
    <property type="match status" value="1"/>
</dbReference>
<dbReference type="InterPro" id="IPR010930">
    <property type="entry name" value="Flg_bb/hook_C_dom"/>
</dbReference>
<gene>
    <name evidence="8" type="primary">flgF</name>
    <name evidence="8" type="ORF">E4O86_04605</name>
</gene>
<comment type="caution">
    <text evidence="8">The sequence shown here is derived from an EMBL/GenBank/DDBJ whole genome shotgun (WGS) entry which is preliminary data.</text>
</comment>
<dbReference type="SUPFAM" id="SSF117143">
    <property type="entry name" value="Flagellar hook protein flgE"/>
    <property type="match status" value="1"/>
</dbReference>
<dbReference type="AlphaFoldDB" id="A0A964T1Z7"/>
<evidence type="ECO:0000259" key="5">
    <source>
        <dbReference type="Pfam" id="PF00460"/>
    </source>
</evidence>
<dbReference type="InterPro" id="IPR012836">
    <property type="entry name" value="FlgF"/>
</dbReference>
<evidence type="ECO:0000259" key="6">
    <source>
        <dbReference type="Pfam" id="PF06429"/>
    </source>
</evidence>